<organism evidence="2 3">
    <name type="scientific">Lachancea meyersii CBS 8951</name>
    <dbReference type="NCBI Taxonomy" id="1266667"/>
    <lineage>
        <taxon>Eukaryota</taxon>
        <taxon>Fungi</taxon>
        <taxon>Dikarya</taxon>
        <taxon>Ascomycota</taxon>
        <taxon>Saccharomycotina</taxon>
        <taxon>Saccharomycetes</taxon>
        <taxon>Saccharomycetales</taxon>
        <taxon>Saccharomycetaceae</taxon>
        <taxon>Lachancea</taxon>
    </lineage>
</organism>
<evidence type="ECO:0000313" key="2">
    <source>
        <dbReference type="EMBL" id="SCV03100.1"/>
    </source>
</evidence>
<gene>
    <name evidence="2" type="ORF">LAME_0H07712G</name>
</gene>
<protein>
    <submittedName>
        <fullName evidence="2">LAME_0H07712g1_1</fullName>
    </submittedName>
</protein>
<feature type="region of interest" description="Disordered" evidence="1">
    <location>
        <begin position="101"/>
        <end position="128"/>
    </location>
</feature>
<accession>A0A1G4KF48</accession>
<sequence length="141" mass="15962">MTNSTSESHLSTASRQDRKGSENSAIGQSFVPPVRTLPRQTEQAEAAPHADYQDKLWTQIDVLDDVRRMAREKDAYEGFPPGFESGLRQLREAHISLLHTMNKRRDEQEGGDETLEPGNEGNGEERKLVEEVTRCLRGLRD</sequence>
<dbReference type="AlphaFoldDB" id="A0A1G4KF48"/>
<feature type="compositionally biased region" description="Polar residues" evidence="1">
    <location>
        <begin position="1"/>
        <end position="14"/>
    </location>
</feature>
<feature type="region of interest" description="Disordered" evidence="1">
    <location>
        <begin position="1"/>
        <end position="54"/>
    </location>
</feature>
<reference evidence="3" key="1">
    <citation type="submission" date="2016-03" db="EMBL/GenBank/DDBJ databases">
        <authorList>
            <person name="Devillers Hugo."/>
        </authorList>
    </citation>
    <scope>NUCLEOTIDE SEQUENCE [LARGE SCALE GENOMIC DNA]</scope>
</reference>
<name>A0A1G4KF48_9SACH</name>
<evidence type="ECO:0000313" key="3">
    <source>
        <dbReference type="Proteomes" id="UP000191144"/>
    </source>
</evidence>
<dbReference type="OrthoDB" id="4065597at2759"/>
<dbReference type="Pfam" id="PF17242">
    <property type="entry name" value="DUF5315"/>
    <property type="match status" value="1"/>
</dbReference>
<dbReference type="Proteomes" id="UP000191144">
    <property type="component" value="Chromosome H"/>
</dbReference>
<proteinExistence type="predicted"/>
<evidence type="ECO:0000256" key="1">
    <source>
        <dbReference type="SAM" id="MobiDB-lite"/>
    </source>
</evidence>
<keyword evidence="3" id="KW-1185">Reference proteome</keyword>
<dbReference type="EMBL" id="LT598480">
    <property type="protein sequence ID" value="SCV03100.1"/>
    <property type="molecule type" value="Genomic_DNA"/>
</dbReference>